<dbReference type="EMBL" id="PPEL01000017">
    <property type="protein sequence ID" value="PNV65777.1"/>
    <property type="molecule type" value="Genomic_DNA"/>
</dbReference>
<gene>
    <name evidence="2" type="ORF">C2L80_04730</name>
</gene>
<dbReference type="AlphaFoldDB" id="A0A2K2U636"/>
<protein>
    <submittedName>
        <fullName evidence="2">Uncharacterized protein</fullName>
    </submittedName>
</protein>
<dbReference type="Proteomes" id="UP000236488">
    <property type="component" value="Unassembled WGS sequence"/>
</dbReference>
<evidence type="ECO:0000313" key="2">
    <source>
        <dbReference type="EMBL" id="PNV65777.1"/>
    </source>
</evidence>
<sequence>MDASHNGAHGAYDTRNGRWQRALAAKNASRPLPMPASGRSRAGIGPNKAAGRKGGMRRQGSKRG</sequence>
<organism evidence="2 3">
    <name type="scientific">Rubneribacter badeniensis</name>
    <dbReference type="NCBI Taxonomy" id="2070688"/>
    <lineage>
        <taxon>Bacteria</taxon>
        <taxon>Bacillati</taxon>
        <taxon>Actinomycetota</taxon>
        <taxon>Coriobacteriia</taxon>
        <taxon>Eggerthellales</taxon>
        <taxon>Eggerthellaceae</taxon>
        <taxon>Rubneribacter</taxon>
    </lineage>
</organism>
<proteinExistence type="predicted"/>
<evidence type="ECO:0000313" key="3">
    <source>
        <dbReference type="Proteomes" id="UP000236488"/>
    </source>
</evidence>
<evidence type="ECO:0000256" key="1">
    <source>
        <dbReference type="SAM" id="MobiDB-lite"/>
    </source>
</evidence>
<feature type="region of interest" description="Disordered" evidence="1">
    <location>
        <begin position="1"/>
        <end position="64"/>
    </location>
</feature>
<keyword evidence="3" id="KW-1185">Reference proteome</keyword>
<accession>A0A2K2U636</accession>
<feature type="compositionally biased region" description="Basic residues" evidence="1">
    <location>
        <begin position="50"/>
        <end position="64"/>
    </location>
</feature>
<comment type="caution">
    <text evidence="2">The sequence shown here is derived from an EMBL/GenBank/DDBJ whole genome shotgun (WGS) entry which is preliminary data.</text>
</comment>
<reference evidence="2 3" key="1">
    <citation type="journal article" date="2018" name="Int. J. Syst. Evol. Microbiol.">
        <title>Rubneribacter badeniensis gen. nov., sp. nov. and Enteroscipio rubneri gen. nov., sp. nov., new members of the Eggerthellaceae isolated from human faeces.</title>
        <authorList>
            <person name="Danylec N."/>
            <person name="Gobl A."/>
            <person name="Stoll D.A."/>
            <person name="Hetzer B."/>
            <person name="Kulling S.E."/>
            <person name="Huch M."/>
        </authorList>
    </citation>
    <scope>NUCLEOTIDE SEQUENCE [LARGE SCALE GENOMIC DNA]</scope>
    <source>
        <strain evidence="2 3">ResAG-85</strain>
    </source>
</reference>
<name>A0A2K2U636_9ACTN</name>